<keyword evidence="3" id="KW-0804">Transcription</keyword>
<dbReference type="Pfam" id="PF04153">
    <property type="entry name" value="NOT2_3_5_C"/>
    <property type="match status" value="1"/>
</dbReference>
<dbReference type="AlphaFoldDB" id="A0A267EEB4"/>
<dbReference type="GO" id="GO:2000036">
    <property type="term" value="P:regulation of stem cell population maintenance"/>
    <property type="evidence" value="ECO:0007669"/>
    <property type="project" value="UniProtKB-ARBA"/>
</dbReference>
<dbReference type="OrthoDB" id="25391at2759"/>
<feature type="non-terminal residue" evidence="6">
    <location>
        <position position="1"/>
    </location>
</feature>
<feature type="region of interest" description="Disordered" evidence="4">
    <location>
        <begin position="31"/>
        <end position="108"/>
    </location>
</feature>
<evidence type="ECO:0000259" key="5">
    <source>
        <dbReference type="Pfam" id="PF04153"/>
    </source>
</evidence>
<evidence type="ECO:0000313" key="6">
    <source>
        <dbReference type="EMBL" id="PAA59207.1"/>
    </source>
</evidence>
<keyword evidence="2" id="KW-0805">Transcription regulation</keyword>
<dbReference type="GO" id="GO:0006355">
    <property type="term" value="P:regulation of DNA-templated transcription"/>
    <property type="evidence" value="ECO:0007669"/>
    <property type="project" value="InterPro"/>
</dbReference>
<dbReference type="PANTHER" id="PTHR23326">
    <property type="entry name" value="CCR4 NOT-RELATED"/>
    <property type="match status" value="1"/>
</dbReference>
<dbReference type="InterPro" id="IPR007282">
    <property type="entry name" value="NOT2/3/5_C"/>
</dbReference>
<name>A0A267EEB4_9PLAT</name>
<dbReference type="Gene3D" id="2.30.30.1020">
    <property type="entry name" value="CCR4-NOT complex subunit 2/3/5, C-terminal domain"/>
    <property type="match status" value="1"/>
</dbReference>
<comment type="caution">
    <text evidence="6">The sequence shown here is derived from an EMBL/GenBank/DDBJ whole genome shotgun (WGS) entry which is preliminary data.</text>
</comment>
<gene>
    <name evidence="6" type="ORF">BOX15_Mlig032764g1</name>
</gene>
<keyword evidence="7" id="KW-1185">Reference proteome</keyword>
<feature type="compositionally biased region" description="Polar residues" evidence="4">
    <location>
        <begin position="98"/>
        <end position="107"/>
    </location>
</feature>
<dbReference type="EMBL" id="NIVC01002286">
    <property type="protein sequence ID" value="PAA59207.1"/>
    <property type="molecule type" value="Genomic_DNA"/>
</dbReference>
<dbReference type="Proteomes" id="UP000215902">
    <property type="component" value="Unassembled WGS sequence"/>
</dbReference>
<evidence type="ECO:0000256" key="2">
    <source>
        <dbReference type="ARBA" id="ARBA00023015"/>
    </source>
</evidence>
<evidence type="ECO:0000313" key="7">
    <source>
        <dbReference type="Proteomes" id="UP000215902"/>
    </source>
</evidence>
<feature type="domain" description="NOT2/NOT3/NOT5 C-terminal" evidence="5">
    <location>
        <begin position="379"/>
        <end position="503"/>
    </location>
</feature>
<feature type="compositionally biased region" description="Low complexity" evidence="4">
    <location>
        <begin position="251"/>
        <end position="268"/>
    </location>
</feature>
<dbReference type="GO" id="GO:0030015">
    <property type="term" value="C:CCR4-NOT core complex"/>
    <property type="evidence" value="ECO:0007669"/>
    <property type="project" value="InterPro"/>
</dbReference>
<protein>
    <recommendedName>
        <fullName evidence="5">NOT2/NOT3/NOT5 C-terminal domain-containing protein</fullName>
    </recommendedName>
</protein>
<reference evidence="6 7" key="1">
    <citation type="submission" date="2017-06" db="EMBL/GenBank/DDBJ databases">
        <title>A platform for efficient transgenesis in Macrostomum lignano, a flatworm model organism for stem cell research.</title>
        <authorList>
            <person name="Berezikov E."/>
        </authorList>
    </citation>
    <scope>NUCLEOTIDE SEQUENCE [LARGE SCALE GENOMIC DNA]</scope>
    <source>
        <strain evidence="6">DV1</strain>
        <tissue evidence="6">Whole organism</tissue>
    </source>
</reference>
<accession>A0A267EEB4</accession>
<evidence type="ECO:0000256" key="4">
    <source>
        <dbReference type="SAM" id="MobiDB-lite"/>
    </source>
</evidence>
<dbReference type="STRING" id="282301.A0A267EEB4"/>
<organism evidence="6 7">
    <name type="scientific">Macrostomum lignano</name>
    <dbReference type="NCBI Taxonomy" id="282301"/>
    <lineage>
        <taxon>Eukaryota</taxon>
        <taxon>Metazoa</taxon>
        <taxon>Spiralia</taxon>
        <taxon>Lophotrochozoa</taxon>
        <taxon>Platyhelminthes</taxon>
        <taxon>Rhabditophora</taxon>
        <taxon>Macrostomorpha</taxon>
        <taxon>Macrostomida</taxon>
        <taxon>Macrostomidae</taxon>
        <taxon>Macrostomum</taxon>
    </lineage>
</organism>
<sequence length="563" mass="57580">VQPRIEPSALPLFHAQQFNHPMAGLGPAFSNTDQYGWSPDDGGFPGLMRNTSPVPSSSSGGGGGIIGAGFQSSMPLNSAVGKQPNSGLFPQQLGAPGPSSQPDQQRASKLFDHSSADFSDGLLSSVGSPASSMATYSRQISASGKLQGAGGSGVGIVGVGSGRLASGVPPGSGLGLASGSGGSQARSIPGLMLQAPVGQKRLPDPSEFPMLGRPASAGVSGRINFVSAASKAPEEFSIQQEDFPALPGTQPATSAAPGSVAASSSVAMPPNSASLATAGVSGTGGSLADGGTAAAAAASAGLPGSADPMTPLGRSTVVYHQNGSITGVPASMVRDQFGMIGLLSLIKVGDENPNFVIIAPGIDLNSLGLPLNNTSEIYSCLGSPWAEQCLAKPQYIDYPVPQEYLVGSQIREKLPPPPLDQLQFETLFWLFYNCTCDHLQLSAAKELHRREWRWIKSEKLWVTRCQQNVEKIPAPQGERGFYYYWDTKTWTRQQKSLTIYYDQIDQSPCNYPDHHVSVGTTLGAAVPGAASGASVGGAGSSGVVGGVGSGSGFVGSSGAGGTS</sequence>
<proteinExistence type="inferred from homology"/>
<evidence type="ECO:0000256" key="1">
    <source>
        <dbReference type="ARBA" id="ARBA00007682"/>
    </source>
</evidence>
<feature type="region of interest" description="Disordered" evidence="4">
    <location>
        <begin position="244"/>
        <end position="268"/>
    </location>
</feature>
<evidence type="ECO:0000256" key="3">
    <source>
        <dbReference type="ARBA" id="ARBA00023163"/>
    </source>
</evidence>
<dbReference type="InterPro" id="IPR040168">
    <property type="entry name" value="Not2/3/5"/>
</dbReference>
<dbReference type="InterPro" id="IPR038635">
    <property type="entry name" value="CCR4-NOT_su2/3/5_C_sf"/>
</dbReference>
<comment type="similarity">
    <text evidence="1">Belongs to the CNOT2/3/5 family.</text>
</comment>